<organism evidence="2 3">
    <name type="scientific">Adineta ricciae</name>
    <name type="common">Rotifer</name>
    <dbReference type="NCBI Taxonomy" id="249248"/>
    <lineage>
        <taxon>Eukaryota</taxon>
        <taxon>Metazoa</taxon>
        <taxon>Spiralia</taxon>
        <taxon>Gnathifera</taxon>
        <taxon>Rotifera</taxon>
        <taxon>Eurotatoria</taxon>
        <taxon>Bdelloidea</taxon>
        <taxon>Adinetida</taxon>
        <taxon>Adinetidae</taxon>
        <taxon>Adineta</taxon>
    </lineage>
</organism>
<sequence>MVATTRSAAARQQRSPSTNTVNSPVSVNKAHSKKKKKVAKQHIPPFTELISTEPMITTTTAACPNVIDDTTTAPPPACMLETTLYHQDHHSINNNINNGEQNLDFLSPSIHSIYNDQHDNVCVIDDNNEFDAVTSWSVDTGEIEWCKTNRGNDRTNGRSVVQKKGIGCRTIIYIRIDTNGYKSSNFVEHNHPPNYQNAKRLLILQKIKDRVLSEPSSVTRIIEDEYIKGNLNSEERCHFLLPQAQGRGTFPIKSPSKFYKIRAKLLPPTPKSLDFEVPTFYSTTHQGENFLLYDATHKKLGGRLMIFSTRYLIQMLCSCEVILVDGKFKTRPTMFSQVYVIMGQHLDEAIPLVWCLAPKRTQGVCEKIFKFLMRKSMEFGFNFEPKCAYLDFELATINALEKMKIGLSTLYDQNEEIKVWLKSFMALPLVKDTVVRAATDYLIDNPPVSHHLLNEFSDYFRKQWIDRVPVKYWNLGPIHLRCNNSMEGYNNRLQHRFGAHPKLWSFIHFLKGEEAIIMMRTAQIQSGNYRQKAMPFSFVSKITLQKYVTNLSCFVGESPMPQADNKTFLPTLLFNRAHEDLIFNFYDLRKLSLLKHNLLDSLRGVSTLDSVGSLTLNDIPSALASTQLASKSAAAAPMYNDIRKTIIEDLQRNTPKFTGANRQDVIKWLKNINNKFQTAGVPDAKRFDFISQLLDKGALDWFYDNKSKLNHSWSEFIERFKSTFDSPNRARLAMHKTHSYTQSPQQDIRGFCSEMRKLFLEADLDMSSTMKLELLLR</sequence>
<protein>
    <recommendedName>
        <fullName evidence="4">MULE transposase domain-containing protein</fullName>
    </recommendedName>
</protein>
<comment type="caution">
    <text evidence="2">The sequence shown here is derived from an EMBL/GenBank/DDBJ whole genome shotgun (WGS) entry which is preliminary data.</text>
</comment>
<name>A0A814LPS7_ADIRI</name>
<evidence type="ECO:0000256" key="1">
    <source>
        <dbReference type="SAM" id="MobiDB-lite"/>
    </source>
</evidence>
<reference evidence="2" key="1">
    <citation type="submission" date="2021-02" db="EMBL/GenBank/DDBJ databases">
        <authorList>
            <person name="Nowell W R."/>
        </authorList>
    </citation>
    <scope>NUCLEOTIDE SEQUENCE</scope>
</reference>
<dbReference type="AlphaFoldDB" id="A0A814LPS7"/>
<evidence type="ECO:0000313" key="3">
    <source>
        <dbReference type="Proteomes" id="UP000663828"/>
    </source>
</evidence>
<feature type="compositionally biased region" description="Low complexity" evidence="1">
    <location>
        <begin position="1"/>
        <end position="18"/>
    </location>
</feature>
<feature type="compositionally biased region" description="Basic residues" evidence="1">
    <location>
        <begin position="30"/>
        <end position="40"/>
    </location>
</feature>
<evidence type="ECO:0008006" key="4">
    <source>
        <dbReference type="Google" id="ProtNLM"/>
    </source>
</evidence>
<accession>A0A814LPS7</accession>
<dbReference type="Proteomes" id="UP000663828">
    <property type="component" value="Unassembled WGS sequence"/>
</dbReference>
<feature type="region of interest" description="Disordered" evidence="1">
    <location>
        <begin position="1"/>
        <end position="40"/>
    </location>
</feature>
<dbReference type="EMBL" id="CAJNOR010001068">
    <property type="protein sequence ID" value="CAF1068370.1"/>
    <property type="molecule type" value="Genomic_DNA"/>
</dbReference>
<gene>
    <name evidence="2" type="ORF">XAT740_LOCUS16670</name>
</gene>
<evidence type="ECO:0000313" key="2">
    <source>
        <dbReference type="EMBL" id="CAF1068370.1"/>
    </source>
</evidence>
<keyword evidence="3" id="KW-1185">Reference proteome</keyword>
<proteinExistence type="predicted"/>